<feature type="transmembrane region" description="Helical" evidence="1">
    <location>
        <begin position="81"/>
        <end position="102"/>
    </location>
</feature>
<dbReference type="EMBL" id="JBDFQZ010000001">
    <property type="protein sequence ID" value="KAK9756001.1"/>
    <property type="molecule type" value="Genomic_DNA"/>
</dbReference>
<gene>
    <name evidence="2" type="ORF">RND81_01G066100</name>
</gene>
<dbReference type="AlphaFoldDB" id="A0AAW1N696"/>
<dbReference type="Proteomes" id="UP001443914">
    <property type="component" value="Unassembled WGS sequence"/>
</dbReference>
<comment type="caution">
    <text evidence="2">The sequence shown here is derived from an EMBL/GenBank/DDBJ whole genome shotgun (WGS) entry which is preliminary data.</text>
</comment>
<evidence type="ECO:0000313" key="2">
    <source>
        <dbReference type="EMBL" id="KAK9756001.1"/>
    </source>
</evidence>
<keyword evidence="3" id="KW-1185">Reference proteome</keyword>
<keyword evidence="1" id="KW-1133">Transmembrane helix</keyword>
<protein>
    <submittedName>
        <fullName evidence="2">Uncharacterized protein</fullName>
    </submittedName>
</protein>
<organism evidence="2 3">
    <name type="scientific">Saponaria officinalis</name>
    <name type="common">Common soapwort</name>
    <name type="synonym">Lychnis saponaria</name>
    <dbReference type="NCBI Taxonomy" id="3572"/>
    <lineage>
        <taxon>Eukaryota</taxon>
        <taxon>Viridiplantae</taxon>
        <taxon>Streptophyta</taxon>
        <taxon>Embryophyta</taxon>
        <taxon>Tracheophyta</taxon>
        <taxon>Spermatophyta</taxon>
        <taxon>Magnoliopsida</taxon>
        <taxon>eudicotyledons</taxon>
        <taxon>Gunneridae</taxon>
        <taxon>Pentapetalae</taxon>
        <taxon>Caryophyllales</taxon>
        <taxon>Caryophyllaceae</taxon>
        <taxon>Caryophylleae</taxon>
        <taxon>Saponaria</taxon>
    </lineage>
</organism>
<name>A0AAW1N696_SAPOF</name>
<reference evidence="2" key="1">
    <citation type="submission" date="2024-03" db="EMBL/GenBank/DDBJ databases">
        <title>WGS assembly of Saponaria officinalis var. Norfolk2.</title>
        <authorList>
            <person name="Jenkins J."/>
            <person name="Shu S."/>
            <person name="Grimwood J."/>
            <person name="Barry K."/>
            <person name="Goodstein D."/>
            <person name="Schmutz J."/>
            <person name="Leebens-Mack J."/>
            <person name="Osbourn A."/>
        </authorList>
    </citation>
    <scope>NUCLEOTIDE SEQUENCE [LARGE SCALE GENOMIC DNA]</scope>
    <source>
        <strain evidence="2">JIC</strain>
    </source>
</reference>
<evidence type="ECO:0000313" key="3">
    <source>
        <dbReference type="Proteomes" id="UP001443914"/>
    </source>
</evidence>
<sequence>MSQTQVYAPPPPPTKSGGQLWKTMLNWVAFFAQIFVQIVRGTPSAGQVFSYIGFSQTLYLSPPPSNSGLNRSPLSRFRFNALLMLVVMPPLLVVVGLMLAVVGQPSSLHLQIQLLWASNLPLWVCLGSKAGVKSTSLIAT</sequence>
<keyword evidence="1" id="KW-0812">Transmembrane</keyword>
<evidence type="ECO:0000256" key="1">
    <source>
        <dbReference type="SAM" id="Phobius"/>
    </source>
</evidence>
<keyword evidence="1" id="KW-0472">Membrane</keyword>
<proteinExistence type="predicted"/>
<accession>A0AAW1N696</accession>